<dbReference type="EMBL" id="CAJVPK010000287">
    <property type="protein sequence ID" value="CAG8489069.1"/>
    <property type="molecule type" value="Genomic_DNA"/>
</dbReference>
<keyword evidence="4" id="KW-1185">Reference proteome</keyword>
<keyword evidence="1" id="KW-0446">Lipid-binding</keyword>
<dbReference type="Pfam" id="PF12796">
    <property type="entry name" value="Ank_2"/>
    <property type="match status" value="1"/>
</dbReference>
<dbReference type="Gene3D" id="1.25.40.20">
    <property type="entry name" value="Ankyrin repeat-containing domain"/>
    <property type="match status" value="1"/>
</dbReference>
<reference evidence="3" key="1">
    <citation type="submission" date="2021-06" db="EMBL/GenBank/DDBJ databases">
        <authorList>
            <person name="Kallberg Y."/>
            <person name="Tangrot J."/>
            <person name="Rosling A."/>
        </authorList>
    </citation>
    <scope>NUCLEOTIDE SEQUENCE</scope>
    <source>
        <strain evidence="3">AZ414A</strain>
    </source>
</reference>
<feature type="repeat" description="ANK" evidence="2">
    <location>
        <begin position="9"/>
        <end position="41"/>
    </location>
</feature>
<evidence type="ECO:0000256" key="2">
    <source>
        <dbReference type="PROSITE-ProRule" id="PRU00023"/>
    </source>
</evidence>
<evidence type="ECO:0000313" key="3">
    <source>
        <dbReference type="EMBL" id="CAG8489069.1"/>
    </source>
</evidence>
<dbReference type="Proteomes" id="UP000789706">
    <property type="component" value="Unassembled WGS sequence"/>
</dbReference>
<dbReference type="SMART" id="SM00248">
    <property type="entry name" value="ANK"/>
    <property type="match status" value="2"/>
</dbReference>
<sequence>MRFFHMLNKGLSLLHWACDRGHLEIVKLLIERGSNINILTNENETPFHYACLSEHLECSRHLYRNNIDITIKDKEGLTALEQCDEEFKQLVIQD</sequence>
<dbReference type="SUPFAM" id="SSF48403">
    <property type="entry name" value="Ankyrin repeat"/>
    <property type="match status" value="1"/>
</dbReference>
<name>A0A9N8WJ84_9GLOM</name>
<dbReference type="PANTHER" id="PTHR24119">
    <property type="entry name" value="ACYL-COA-BINDING DOMAIN-CONTAINING PROTEIN 6"/>
    <property type="match status" value="1"/>
</dbReference>
<organism evidence="3 4">
    <name type="scientific">Diversispora eburnea</name>
    <dbReference type="NCBI Taxonomy" id="1213867"/>
    <lineage>
        <taxon>Eukaryota</taxon>
        <taxon>Fungi</taxon>
        <taxon>Fungi incertae sedis</taxon>
        <taxon>Mucoromycota</taxon>
        <taxon>Glomeromycotina</taxon>
        <taxon>Glomeromycetes</taxon>
        <taxon>Diversisporales</taxon>
        <taxon>Diversisporaceae</taxon>
        <taxon>Diversispora</taxon>
    </lineage>
</organism>
<dbReference type="InterPro" id="IPR036770">
    <property type="entry name" value="Ankyrin_rpt-contain_sf"/>
</dbReference>
<dbReference type="PROSITE" id="PS50297">
    <property type="entry name" value="ANK_REP_REGION"/>
    <property type="match status" value="1"/>
</dbReference>
<dbReference type="InterPro" id="IPR002110">
    <property type="entry name" value="Ankyrin_rpt"/>
</dbReference>
<evidence type="ECO:0000313" key="4">
    <source>
        <dbReference type="Proteomes" id="UP000789706"/>
    </source>
</evidence>
<gene>
    <name evidence="3" type="ORF">DEBURN_LOCUS4074</name>
</gene>
<dbReference type="AlphaFoldDB" id="A0A9N8WJ84"/>
<keyword evidence="2" id="KW-0040">ANK repeat</keyword>
<dbReference type="OrthoDB" id="539213at2759"/>
<evidence type="ECO:0000256" key="1">
    <source>
        <dbReference type="ARBA" id="ARBA00023121"/>
    </source>
</evidence>
<accession>A0A9N8WJ84</accession>
<comment type="caution">
    <text evidence="3">The sequence shown here is derived from an EMBL/GenBank/DDBJ whole genome shotgun (WGS) entry which is preliminary data.</text>
</comment>
<feature type="repeat" description="ANK" evidence="2">
    <location>
        <begin position="42"/>
        <end position="74"/>
    </location>
</feature>
<dbReference type="GO" id="GO:0000062">
    <property type="term" value="F:fatty-acyl-CoA binding"/>
    <property type="evidence" value="ECO:0007669"/>
    <property type="project" value="TreeGrafter"/>
</dbReference>
<dbReference type="PANTHER" id="PTHR24119:SF0">
    <property type="entry name" value="ACYL-COA-BINDING DOMAIN-CONTAINING PROTEIN 6"/>
    <property type="match status" value="1"/>
</dbReference>
<protein>
    <submittedName>
        <fullName evidence="3">1482_t:CDS:1</fullName>
    </submittedName>
</protein>
<dbReference type="PROSITE" id="PS50088">
    <property type="entry name" value="ANK_REPEAT"/>
    <property type="match status" value="2"/>
</dbReference>
<proteinExistence type="predicted"/>